<evidence type="ECO:0000259" key="2">
    <source>
        <dbReference type="Pfam" id="PF03807"/>
    </source>
</evidence>
<evidence type="ECO:0000256" key="1">
    <source>
        <dbReference type="ARBA" id="ARBA00023002"/>
    </source>
</evidence>
<dbReference type="Pfam" id="PF03807">
    <property type="entry name" value="F420_oxidored"/>
    <property type="match status" value="1"/>
</dbReference>
<dbReference type="Gene3D" id="3.40.50.720">
    <property type="entry name" value="NAD(P)-binding Rossmann-like Domain"/>
    <property type="match status" value="1"/>
</dbReference>
<dbReference type="OrthoDB" id="663900at2"/>
<proteinExistence type="predicted"/>
<dbReference type="SUPFAM" id="SSF51735">
    <property type="entry name" value="NAD(P)-binding Rossmann-fold domains"/>
    <property type="match status" value="1"/>
</dbReference>
<protein>
    <submittedName>
        <fullName evidence="3">NADPH-dependent F420 reductase</fullName>
    </submittedName>
</protein>
<organism evidence="3 4">
    <name type="scientific">Phaeocystidibacter marisrubri</name>
    <dbReference type="NCBI Taxonomy" id="1577780"/>
    <lineage>
        <taxon>Bacteria</taxon>
        <taxon>Pseudomonadati</taxon>
        <taxon>Bacteroidota</taxon>
        <taxon>Flavobacteriia</taxon>
        <taxon>Flavobacteriales</taxon>
        <taxon>Phaeocystidibacteraceae</taxon>
        <taxon>Phaeocystidibacter</taxon>
    </lineage>
</organism>
<dbReference type="GO" id="GO:0052851">
    <property type="term" value="F:ferric-chelate reductase (NADPH) activity"/>
    <property type="evidence" value="ECO:0007669"/>
    <property type="project" value="TreeGrafter"/>
</dbReference>
<dbReference type="EMBL" id="WBVQ01000001">
    <property type="protein sequence ID" value="KAB2817721.1"/>
    <property type="molecule type" value="Genomic_DNA"/>
</dbReference>
<evidence type="ECO:0000313" key="3">
    <source>
        <dbReference type="EMBL" id="KAB2817721.1"/>
    </source>
</evidence>
<dbReference type="InterPro" id="IPR051267">
    <property type="entry name" value="STEAP_metalloreductase"/>
</dbReference>
<dbReference type="PANTHER" id="PTHR14239:SF0">
    <property type="entry name" value="F420-DEPENDENT NADP REDUCTASE"/>
    <property type="match status" value="1"/>
</dbReference>
<dbReference type="GO" id="GO:0005886">
    <property type="term" value="C:plasma membrane"/>
    <property type="evidence" value="ECO:0007669"/>
    <property type="project" value="TreeGrafter"/>
</dbReference>
<gene>
    <name evidence="3" type="ORF">F8C82_04775</name>
</gene>
<dbReference type="AlphaFoldDB" id="A0A6L3ZIK9"/>
<dbReference type="InterPro" id="IPR028939">
    <property type="entry name" value="P5C_Rdtase_cat_N"/>
</dbReference>
<dbReference type="Proteomes" id="UP000484164">
    <property type="component" value="Unassembled WGS sequence"/>
</dbReference>
<keyword evidence="4" id="KW-1185">Reference proteome</keyword>
<accession>A0A6L3ZIK9</accession>
<keyword evidence="1" id="KW-0560">Oxidoreductase</keyword>
<feature type="domain" description="Pyrroline-5-carboxylate reductase catalytic N-terminal" evidence="2">
    <location>
        <begin position="14"/>
        <end position="103"/>
    </location>
</feature>
<dbReference type="PANTHER" id="PTHR14239">
    <property type="entry name" value="DUDULIN-RELATED"/>
    <property type="match status" value="1"/>
</dbReference>
<comment type="caution">
    <text evidence="3">The sequence shown here is derived from an EMBL/GenBank/DDBJ whole genome shotgun (WGS) entry which is preliminary data.</text>
</comment>
<reference evidence="3 4" key="1">
    <citation type="submission" date="2019-10" db="EMBL/GenBank/DDBJ databases">
        <title>Genome sequence of Phaeocystidibacter marisrubri JCM30614 (type strain).</title>
        <authorList>
            <person name="Bowman J.P."/>
        </authorList>
    </citation>
    <scope>NUCLEOTIDE SEQUENCE [LARGE SCALE GENOMIC DNA]</scope>
    <source>
        <strain evidence="3 4">JCM 30614</strain>
    </source>
</reference>
<evidence type="ECO:0000313" key="4">
    <source>
        <dbReference type="Proteomes" id="UP000484164"/>
    </source>
</evidence>
<dbReference type="InterPro" id="IPR036291">
    <property type="entry name" value="NAD(P)-bd_dom_sf"/>
</dbReference>
<sequence>MYLRAMRVKKPTSVAIIGSGNVGRGLASSLSANGYTVTFGVRDLENFSAKSWLSEHPSISVARVEDAVDQSDVVITAFKPEGLKEMIERMGDLENKVLIDAMNSIMNKRTPFETTTHALEELTHCKNVVKCFNTTGANNLANPMFGRQGMDMFYAGNDSYAKDVAQQLAKAIGFSECYDLGGSESYVLLEQLAMVWIRISRGEIGRDFGFKLLRR</sequence>
<dbReference type="GO" id="GO:0015677">
    <property type="term" value="P:copper ion import"/>
    <property type="evidence" value="ECO:0007669"/>
    <property type="project" value="TreeGrafter"/>
</dbReference>
<name>A0A6L3ZIK9_9FLAO</name>
<dbReference type="GO" id="GO:0008823">
    <property type="term" value="F:cupric reductase (NADH) activity"/>
    <property type="evidence" value="ECO:0007669"/>
    <property type="project" value="TreeGrafter"/>
</dbReference>